<protein>
    <submittedName>
        <fullName evidence="1">Uncharacterized protein</fullName>
    </submittedName>
</protein>
<name>A0A6C0LUM9_9ZZZZ</name>
<proteinExistence type="predicted"/>
<evidence type="ECO:0000313" key="1">
    <source>
        <dbReference type="EMBL" id="QHU32942.1"/>
    </source>
</evidence>
<dbReference type="SUPFAM" id="SSF52540">
    <property type="entry name" value="P-loop containing nucleoside triphosphate hydrolases"/>
    <property type="match status" value="1"/>
</dbReference>
<dbReference type="InterPro" id="IPR027417">
    <property type="entry name" value="P-loop_NTPase"/>
</dbReference>
<dbReference type="AlphaFoldDB" id="A0A6C0LUM9"/>
<organism evidence="1">
    <name type="scientific">viral metagenome</name>
    <dbReference type="NCBI Taxonomy" id="1070528"/>
    <lineage>
        <taxon>unclassified sequences</taxon>
        <taxon>metagenomes</taxon>
        <taxon>organismal metagenomes</taxon>
    </lineage>
</organism>
<reference evidence="1" key="1">
    <citation type="journal article" date="2020" name="Nature">
        <title>Giant virus diversity and host interactions through global metagenomics.</title>
        <authorList>
            <person name="Schulz F."/>
            <person name="Roux S."/>
            <person name="Paez-Espino D."/>
            <person name="Jungbluth S."/>
            <person name="Walsh D.A."/>
            <person name="Denef V.J."/>
            <person name="McMahon K.D."/>
            <person name="Konstantinidis K.T."/>
            <person name="Eloe-Fadrosh E.A."/>
            <person name="Kyrpides N.C."/>
            <person name="Woyke T."/>
        </authorList>
    </citation>
    <scope>NUCLEOTIDE SEQUENCE</scope>
    <source>
        <strain evidence="1">GVMAG-S-1014582-52</strain>
    </source>
</reference>
<dbReference type="EMBL" id="MN740556">
    <property type="protein sequence ID" value="QHU32942.1"/>
    <property type="molecule type" value="Genomic_DNA"/>
</dbReference>
<accession>A0A6C0LUM9</accession>
<sequence>MSRIIQINEFSFDQMISNPRILIIGKHEFRKTILITEILDYLNAKESRGSLYIFASDSNAQYYSDFQEIKIMHEFNDNKIAEILVENNNKIIIFDGIIDTNFKNNDYFREILLCGQQHRITLIIIAQYISSISKDFRSKFDYIFIFQDNTEKELMQIYDTYRTVSDFEQFYNLFNTIISNCCAAILDKTQYTDDIDKKIFYYGMFDKSNNVLNVSSDSGQLKSELVSVTTFDDCSNHISQNYSSGLNISYFDNNYNLSLSLNMINVNNDSIVKLITEHILSIKKIELEKIKYEKSCLKNKDIN</sequence>